<gene>
    <name evidence="19" type="ORF">AMJ39_03455</name>
</gene>
<keyword evidence="11" id="KW-0479">Metal-binding</keyword>
<dbReference type="GO" id="GO:0046872">
    <property type="term" value="F:metal ion binding"/>
    <property type="evidence" value="ECO:0007669"/>
    <property type="project" value="UniProtKB-KW"/>
</dbReference>
<keyword evidence="17" id="KW-0472">Membrane</keyword>
<accession>A0A0S7WUG2</accession>
<evidence type="ECO:0000256" key="4">
    <source>
        <dbReference type="ARBA" id="ARBA00017719"/>
    </source>
</evidence>
<keyword evidence="7" id="KW-0997">Cell inner membrane</keyword>
<keyword evidence="16" id="KW-0694">RNA-binding</keyword>
<dbReference type="GO" id="GO:0008033">
    <property type="term" value="P:tRNA processing"/>
    <property type="evidence" value="ECO:0007669"/>
    <property type="project" value="UniProtKB-KW"/>
</dbReference>
<dbReference type="SUPFAM" id="SSF50249">
    <property type="entry name" value="Nucleic acid-binding proteins"/>
    <property type="match status" value="1"/>
</dbReference>
<evidence type="ECO:0000256" key="10">
    <source>
        <dbReference type="ARBA" id="ARBA00022722"/>
    </source>
</evidence>
<dbReference type="Pfam" id="PF00575">
    <property type="entry name" value="S1"/>
    <property type="match status" value="1"/>
</dbReference>
<keyword evidence="12" id="KW-0699">rRNA-binding</keyword>
<evidence type="ECO:0000256" key="1">
    <source>
        <dbReference type="ARBA" id="ARBA00001946"/>
    </source>
</evidence>
<evidence type="ECO:0000256" key="16">
    <source>
        <dbReference type="ARBA" id="ARBA00022884"/>
    </source>
</evidence>
<name>A0A0S7WUG2_UNCT6</name>
<feature type="domain" description="S1 motif" evidence="18">
    <location>
        <begin position="39"/>
        <end position="134"/>
    </location>
</feature>
<dbReference type="EMBL" id="LIZS01000013">
    <property type="protein sequence ID" value="KPJ53771.1"/>
    <property type="molecule type" value="Genomic_DNA"/>
</dbReference>
<comment type="subcellular location">
    <subcellularLocation>
        <location evidence="2">Cytoplasm</location>
    </subcellularLocation>
</comment>
<dbReference type="InterPro" id="IPR004659">
    <property type="entry name" value="RNase_E/G"/>
</dbReference>
<evidence type="ECO:0000256" key="13">
    <source>
        <dbReference type="ARBA" id="ARBA00022759"/>
    </source>
</evidence>
<dbReference type="AlphaFoldDB" id="A0A0S7WUG2"/>
<evidence type="ECO:0000256" key="15">
    <source>
        <dbReference type="ARBA" id="ARBA00022842"/>
    </source>
</evidence>
<keyword evidence="14" id="KW-0378">Hydrolase</keyword>
<dbReference type="Pfam" id="PF10150">
    <property type="entry name" value="RNase_E_G"/>
    <property type="match status" value="1"/>
</dbReference>
<keyword evidence="6" id="KW-0963">Cytoplasm</keyword>
<dbReference type="STRING" id="1703770.AMJ39_03455"/>
<comment type="caution">
    <text evidence="19">The sequence shown here is derived from an EMBL/GenBank/DDBJ whole genome shotgun (WGS) entry which is preliminary data.</text>
</comment>
<dbReference type="Gene3D" id="3.40.1260.20">
    <property type="entry name" value="Ribonuclease E, catalytic domain"/>
    <property type="match status" value="1"/>
</dbReference>
<dbReference type="PANTHER" id="PTHR30001:SF1">
    <property type="entry name" value="RIBONUCLEASE E_G-LIKE PROTEIN, CHLOROPLASTIC"/>
    <property type="match status" value="1"/>
</dbReference>
<dbReference type="Gene3D" id="2.40.50.140">
    <property type="entry name" value="Nucleic acid-binding proteins"/>
    <property type="match status" value="1"/>
</dbReference>
<dbReference type="SMART" id="SM00316">
    <property type="entry name" value="S1"/>
    <property type="match status" value="1"/>
</dbReference>
<evidence type="ECO:0000256" key="7">
    <source>
        <dbReference type="ARBA" id="ARBA00022519"/>
    </source>
</evidence>
<evidence type="ECO:0000256" key="3">
    <source>
        <dbReference type="ARBA" id="ARBA00005663"/>
    </source>
</evidence>
<evidence type="ECO:0000256" key="12">
    <source>
        <dbReference type="ARBA" id="ARBA00022730"/>
    </source>
</evidence>
<evidence type="ECO:0000313" key="19">
    <source>
        <dbReference type="EMBL" id="KPJ53771.1"/>
    </source>
</evidence>
<evidence type="ECO:0000256" key="8">
    <source>
        <dbReference type="ARBA" id="ARBA00022552"/>
    </source>
</evidence>
<sequence length="507" mass="57635">MHTSIIVNADTSETRIAILEDQRLVELYIERVEQKRMVGDIYKGRVVSILPGLRAAFVDIATERNAFLPLADVTQELLELEGMDDIEIEEKGSRRAPIAAERLKEGQEVLVQVSKETMGTKGPRVTSYVSLPGRYVVLMPGVEHIGISRRISDREERDRLRNIVANLRPKGMGLIVRTAAEGHKAADFRSDVRSLVRQWNKIKKGAEKKKAPSLIHKDIGLTLKLIRDLFTPEVNELIIDSKDEYKQVVSYVNAVSRHLRPRVHLYQGDIPIFESHGVEAQIEKALERKVWLKTGGYITVDQTEALAAIDVNTGRFSKERDPEKMILKTNTEAAREIARQLRLRDVGGIIVIDFIDMVREENKRKVLNELKTALKRDRSRTKALRVSDLGLIEMTRERARPSLLHTFSDPCPTCDGTGRVLSKLTVALKIERWLRHAGPELVKKRIQLRTHPTLADYLSIERVETLSEIARLHQIGVVVKGDPSYSIEDFRVFLLDVSKDITEEYEA</sequence>
<evidence type="ECO:0000256" key="11">
    <source>
        <dbReference type="ARBA" id="ARBA00022723"/>
    </source>
</evidence>
<evidence type="ECO:0000256" key="17">
    <source>
        <dbReference type="ARBA" id="ARBA00023136"/>
    </source>
</evidence>
<keyword evidence="13" id="KW-0255">Endonuclease</keyword>
<evidence type="ECO:0000259" key="18">
    <source>
        <dbReference type="PROSITE" id="PS50126"/>
    </source>
</evidence>
<dbReference type="InterPro" id="IPR003029">
    <property type="entry name" value="S1_domain"/>
</dbReference>
<dbReference type="Pfam" id="PF20833">
    <property type="entry name" value="RNase_E_G_Thio"/>
    <property type="match status" value="1"/>
</dbReference>
<dbReference type="GO" id="GO:0004519">
    <property type="term" value="F:endonuclease activity"/>
    <property type="evidence" value="ECO:0007669"/>
    <property type="project" value="UniProtKB-KW"/>
</dbReference>
<keyword evidence="5" id="KW-1003">Cell membrane</keyword>
<reference evidence="19 20" key="1">
    <citation type="journal article" date="2015" name="Microbiome">
        <title>Genomic resolution of linkages in carbon, nitrogen, and sulfur cycling among widespread estuary sediment bacteria.</title>
        <authorList>
            <person name="Baker B.J."/>
            <person name="Lazar C.S."/>
            <person name="Teske A.P."/>
            <person name="Dick G.J."/>
        </authorList>
    </citation>
    <scope>NUCLEOTIDE SEQUENCE [LARGE SCALE GENOMIC DNA]</scope>
    <source>
        <strain evidence="19">DG_24</strain>
    </source>
</reference>
<evidence type="ECO:0000256" key="2">
    <source>
        <dbReference type="ARBA" id="ARBA00004496"/>
    </source>
</evidence>
<dbReference type="CDD" id="cd04453">
    <property type="entry name" value="S1_RNase_E"/>
    <property type="match status" value="1"/>
</dbReference>
<dbReference type="InterPro" id="IPR012340">
    <property type="entry name" value="NA-bd_OB-fold"/>
</dbReference>
<keyword evidence="8" id="KW-0698">rRNA processing</keyword>
<dbReference type="Proteomes" id="UP000052008">
    <property type="component" value="Unassembled WGS sequence"/>
</dbReference>
<keyword evidence="15" id="KW-0460">Magnesium</keyword>
<comment type="similarity">
    <text evidence="3">Belongs to the RNase E/G family. RNase G subfamily.</text>
</comment>
<dbReference type="PATRIC" id="fig|1703770.3.peg.1427"/>
<dbReference type="GO" id="GO:0005737">
    <property type="term" value="C:cytoplasm"/>
    <property type="evidence" value="ECO:0007669"/>
    <property type="project" value="UniProtKB-SubCell"/>
</dbReference>
<evidence type="ECO:0000256" key="5">
    <source>
        <dbReference type="ARBA" id="ARBA00022475"/>
    </source>
</evidence>
<protein>
    <recommendedName>
        <fullName evidence="4">Ribonuclease G</fullName>
    </recommendedName>
</protein>
<dbReference type="GO" id="GO:0004540">
    <property type="term" value="F:RNA nuclease activity"/>
    <property type="evidence" value="ECO:0007669"/>
    <property type="project" value="InterPro"/>
</dbReference>
<dbReference type="InterPro" id="IPR048583">
    <property type="entry name" value="RNase_E_G_thioredoxin-like"/>
</dbReference>
<dbReference type="PROSITE" id="PS50126">
    <property type="entry name" value="S1"/>
    <property type="match status" value="1"/>
</dbReference>
<dbReference type="PANTHER" id="PTHR30001">
    <property type="entry name" value="RIBONUCLEASE"/>
    <property type="match status" value="1"/>
</dbReference>
<organism evidence="19 20">
    <name type="scientific">candidate division TA06 bacterium DG_24</name>
    <dbReference type="NCBI Taxonomy" id="1703770"/>
    <lineage>
        <taxon>Bacteria</taxon>
        <taxon>Bacteria division TA06</taxon>
    </lineage>
</organism>
<evidence type="ECO:0000313" key="20">
    <source>
        <dbReference type="Proteomes" id="UP000052008"/>
    </source>
</evidence>
<dbReference type="NCBIfam" id="TIGR00757">
    <property type="entry name" value="RNaseEG"/>
    <property type="match status" value="1"/>
</dbReference>
<keyword evidence="9" id="KW-0819">tRNA processing</keyword>
<dbReference type="GO" id="GO:0016787">
    <property type="term" value="F:hydrolase activity"/>
    <property type="evidence" value="ECO:0007669"/>
    <property type="project" value="UniProtKB-KW"/>
</dbReference>
<proteinExistence type="inferred from homology"/>
<evidence type="ECO:0000256" key="14">
    <source>
        <dbReference type="ARBA" id="ARBA00022801"/>
    </source>
</evidence>
<keyword evidence="10" id="KW-0540">Nuclease</keyword>
<evidence type="ECO:0000256" key="6">
    <source>
        <dbReference type="ARBA" id="ARBA00022490"/>
    </source>
</evidence>
<dbReference type="GO" id="GO:0006364">
    <property type="term" value="P:rRNA processing"/>
    <property type="evidence" value="ECO:0007669"/>
    <property type="project" value="UniProtKB-KW"/>
</dbReference>
<evidence type="ECO:0000256" key="9">
    <source>
        <dbReference type="ARBA" id="ARBA00022694"/>
    </source>
</evidence>
<dbReference type="InterPro" id="IPR019307">
    <property type="entry name" value="RNA-bd_AU-1/RNase_E/G"/>
</dbReference>
<comment type="cofactor">
    <cofactor evidence="1">
        <name>Mg(2+)</name>
        <dbReference type="ChEBI" id="CHEBI:18420"/>
    </cofactor>
</comment>
<dbReference type="GO" id="GO:0019843">
    <property type="term" value="F:rRNA binding"/>
    <property type="evidence" value="ECO:0007669"/>
    <property type="project" value="UniProtKB-KW"/>
</dbReference>